<accession>A0A5M8FNQ0</accession>
<evidence type="ECO:0000313" key="2">
    <source>
        <dbReference type="Proteomes" id="UP000322981"/>
    </source>
</evidence>
<evidence type="ECO:0000313" key="1">
    <source>
        <dbReference type="EMBL" id="KAA6185286.1"/>
    </source>
</evidence>
<organism evidence="1 2">
    <name type="scientific">Thiohalocapsa marina</name>
    <dbReference type="NCBI Taxonomy" id="424902"/>
    <lineage>
        <taxon>Bacteria</taxon>
        <taxon>Pseudomonadati</taxon>
        <taxon>Pseudomonadota</taxon>
        <taxon>Gammaproteobacteria</taxon>
        <taxon>Chromatiales</taxon>
        <taxon>Chromatiaceae</taxon>
        <taxon>Thiohalocapsa</taxon>
    </lineage>
</organism>
<dbReference type="Proteomes" id="UP000322981">
    <property type="component" value="Unassembled WGS sequence"/>
</dbReference>
<name>A0A5M8FNQ0_9GAMM</name>
<gene>
    <name evidence="1" type="ORF">F2Q65_09305</name>
</gene>
<reference evidence="1 2" key="1">
    <citation type="submission" date="2019-09" db="EMBL/GenBank/DDBJ databases">
        <title>Whole-genome sequence of the purple sulfur bacterium Thiohalocapsa marina DSM 19078.</title>
        <authorList>
            <person name="Kyndt J.A."/>
            <person name="Meyer T.E."/>
        </authorList>
    </citation>
    <scope>NUCLEOTIDE SEQUENCE [LARGE SCALE GENOMIC DNA]</scope>
    <source>
        <strain evidence="1 2">DSM 19078</strain>
    </source>
</reference>
<dbReference type="RefSeq" id="WP_150092685.1">
    <property type="nucleotide sequence ID" value="NZ_VWXX01000011.1"/>
</dbReference>
<dbReference type="OrthoDB" id="4304666at2"/>
<keyword evidence="2" id="KW-1185">Reference proteome</keyword>
<comment type="caution">
    <text evidence="1">The sequence shown here is derived from an EMBL/GenBank/DDBJ whole genome shotgun (WGS) entry which is preliminary data.</text>
</comment>
<protein>
    <submittedName>
        <fullName evidence="1">Uncharacterized protein</fullName>
    </submittedName>
</protein>
<dbReference type="EMBL" id="VWXX01000011">
    <property type="protein sequence ID" value="KAA6185286.1"/>
    <property type="molecule type" value="Genomic_DNA"/>
</dbReference>
<sequence length="389" mass="43468">MVSLQQEMLRFSFPEVHSAAVCDVRFCRTLRVPDDNNAYPLPPALGVFPLRAVDDVADRLPEAWHIHGGVFVPMYQSEALWMRFLPQPEVVEPPPYVPPPSPMFDVFASWGIDAKEIEELREIWSPKAADERLERLERRALRALRRSQSRVSVPYPFAIKVATGKINAISGLPWQMELCSDPQDYLVVPNQPWFDGYNVAKGLVRQFVATPFGSGHSVEQQLTGAVEHGGLQIAVYPMKADVYAAYREQYLRKGKLRSMAAVTEEMELSVGGLIRQDIYQDPFGIDAWDQGQVQRCFVHLLNSEQYQAVTGERSPRAPFRAQDYAKAGLPWFHYYSDDPVIGGAAALAKVQSVAAVTATQTGKPMPDNAPLGPLPVEILGEKQVRSGEF</sequence>
<proteinExistence type="predicted"/>
<dbReference type="AlphaFoldDB" id="A0A5M8FNQ0"/>